<dbReference type="Pfam" id="PF00480">
    <property type="entry name" value="ROK"/>
    <property type="match status" value="1"/>
</dbReference>
<gene>
    <name evidence="2" type="ORF">GP475_00360</name>
</gene>
<dbReference type="SUPFAM" id="SSF53067">
    <property type="entry name" value="Actin-like ATPase domain"/>
    <property type="match status" value="1"/>
</dbReference>
<dbReference type="Proteomes" id="UP000516320">
    <property type="component" value="Chromosome"/>
</dbReference>
<evidence type="ECO:0000256" key="1">
    <source>
        <dbReference type="ARBA" id="ARBA00006479"/>
    </source>
</evidence>
<dbReference type="PANTHER" id="PTHR18964:SF149">
    <property type="entry name" value="BIFUNCTIONAL UDP-N-ACETYLGLUCOSAMINE 2-EPIMERASE_N-ACETYLMANNOSAMINE KINASE"/>
    <property type="match status" value="1"/>
</dbReference>
<dbReference type="InterPro" id="IPR000600">
    <property type="entry name" value="ROK"/>
</dbReference>
<comment type="similarity">
    <text evidence="1">Belongs to the ROK (NagC/XylR) family.</text>
</comment>
<keyword evidence="3" id="KW-1185">Reference proteome</keyword>
<sequence length="316" mass="33344">MKPASLALDIGATKIAVGLVPDDAPTAVLGQFRLPTQGEGYEPRQQIRAAIAQGIRMADTLGYHILRVGMGAPGVVQGPAGMITYNGDTLRNWAGTDLGELSPLPTAAHNDVRIMGYGEYHLGIGQELPDNARILVVSLGTGVGGAIIDQGQLLTGPTSSAGEISEIRCADFRGLSTRCENSVSGTGLCRYYHVLRHNLQHQEPIPWALSPGQESLPEIIRRDDNLIRTIVDGNLFGFGQALGALISAWDLAAVVIGGGVAELGGRIIGPLRHGVQDAVLSINRDVPVIRARLGKNAPLVGAACYARDMIELKGDQ</sequence>
<evidence type="ECO:0000313" key="3">
    <source>
        <dbReference type="Proteomes" id="UP000516320"/>
    </source>
</evidence>
<dbReference type="InterPro" id="IPR043129">
    <property type="entry name" value="ATPase_NBD"/>
</dbReference>
<dbReference type="RefSeq" id="WP_187974707.1">
    <property type="nucleotide sequence ID" value="NZ_CP046884.1"/>
</dbReference>
<dbReference type="Gene3D" id="3.30.420.40">
    <property type="match status" value="2"/>
</dbReference>
<dbReference type="AlphaFoldDB" id="A0A7H0SL27"/>
<name>A0A7H0SL27_9CORY</name>
<proteinExistence type="inferred from homology"/>
<protein>
    <submittedName>
        <fullName evidence="2">ROK family protein</fullName>
    </submittedName>
</protein>
<evidence type="ECO:0000313" key="2">
    <source>
        <dbReference type="EMBL" id="QNQ89252.1"/>
    </source>
</evidence>
<accession>A0A7H0SL27</accession>
<dbReference type="PANTHER" id="PTHR18964">
    <property type="entry name" value="ROK (REPRESSOR, ORF, KINASE) FAMILY"/>
    <property type="match status" value="1"/>
</dbReference>
<organism evidence="2 3">
    <name type="scientific">Corynebacterium poyangense</name>
    <dbReference type="NCBI Taxonomy" id="2684405"/>
    <lineage>
        <taxon>Bacteria</taxon>
        <taxon>Bacillati</taxon>
        <taxon>Actinomycetota</taxon>
        <taxon>Actinomycetes</taxon>
        <taxon>Mycobacteriales</taxon>
        <taxon>Corynebacteriaceae</taxon>
        <taxon>Corynebacterium</taxon>
    </lineage>
</organism>
<reference evidence="2 3" key="1">
    <citation type="submission" date="2019-12" db="EMBL/GenBank/DDBJ databases">
        <title>Corynebacterium sp. nov., isolated from feces of the Anser Albifrons in China.</title>
        <authorList>
            <person name="Liu Q."/>
        </authorList>
    </citation>
    <scope>NUCLEOTIDE SEQUENCE [LARGE SCALE GENOMIC DNA]</scope>
    <source>
        <strain evidence="2 3">4H37-19</strain>
    </source>
</reference>
<dbReference type="EMBL" id="CP046884">
    <property type="protein sequence ID" value="QNQ89252.1"/>
    <property type="molecule type" value="Genomic_DNA"/>
</dbReference>
<dbReference type="KEGG" id="cpoy:GP475_00360"/>